<dbReference type="InterPro" id="IPR028087">
    <property type="entry name" value="Tad_N"/>
</dbReference>
<evidence type="ECO:0000259" key="2">
    <source>
        <dbReference type="Pfam" id="PF13400"/>
    </source>
</evidence>
<keyword evidence="1" id="KW-0812">Transmembrane</keyword>
<dbReference type="AlphaFoldDB" id="A0A517PRW2"/>
<feature type="transmembrane region" description="Helical" evidence="1">
    <location>
        <begin position="21"/>
        <end position="45"/>
    </location>
</feature>
<keyword evidence="1" id="KW-1133">Transmembrane helix</keyword>
<dbReference type="Pfam" id="PF13400">
    <property type="entry name" value="Tad"/>
    <property type="match status" value="1"/>
</dbReference>
<sequence>MRVHRTVIAKNRQRRNRKGAIAVFTAVLMVPLLGMVAFTVDYGYLLKKRADLQRAADAAVLAAVRDLLPDADGYQDLVKVRARVREYVAYNLKDIPDFVVLDSDIEIGRYDPSSVYDDFTILDWGTFDTVRVTLRFDQTANSPVSLFFARILGINESAVRASSTAILQKGSLLTPGVGVLPFTIPKSEWDNTELGDVWSIYGDGRLEDNIGATIPGNWGTLDIGGSLNSTSDMRDQILNGLRQDDLDALHGQGRIPSNEYIDSRVPLFMSGDPGLSSGLKLAIKAIEGQQRLIPIYDSAESGGSHVEFHVVGWVVCEVIDSHWGGDKNTYLRIKKSHLYDALLKPQTDLSITTDLVEGAFAAPAMVE</sequence>
<proteinExistence type="predicted"/>
<evidence type="ECO:0000313" key="4">
    <source>
        <dbReference type="Proteomes" id="UP000320421"/>
    </source>
</evidence>
<evidence type="ECO:0000256" key="1">
    <source>
        <dbReference type="SAM" id="Phobius"/>
    </source>
</evidence>
<feature type="domain" description="Putative Flp pilus-assembly TadG-like N-terminal" evidence="2">
    <location>
        <begin position="19"/>
        <end position="66"/>
    </location>
</feature>
<reference evidence="3 4" key="1">
    <citation type="submission" date="2019-02" db="EMBL/GenBank/DDBJ databases">
        <title>Deep-cultivation of Planctomycetes and their phenomic and genomic characterization uncovers novel biology.</title>
        <authorList>
            <person name="Wiegand S."/>
            <person name="Jogler M."/>
            <person name="Boedeker C."/>
            <person name="Pinto D."/>
            <person name="Vollmers J."/>
            <person name="Rivas-Marin E."/>
            <person name="Kohn T."/>
            <person name="Peeters S.H."/>
            <person name="Heuer A."/>
            <person name="Rast P."/>
            <person name="Oberbeckmann S."/>
            <person name="Bunk B."/>
            <person name="Jeske O."/>
            <person name="Meyerdierks A."/>
            <person name="Storesund J.E."/>
            <person name="Kallscheuer N."/>
            <person name="Luecker S."/>
            <person name="Lage O.M."/>
            <person name="Pohl T."/>
            <person name="Merkel B.J."/>
            <person name="Hornburger P."/>
            <person name="Mueller R.-W."/>
            <person name="Bruemmer F."/>
            <person name="Labrenz M."/>
            <person name="Spormann A.M."/>
            <person name="Op den Camp H."/>
            <person name="Overmann J."/>
            <person name="Amann R."/>
            <person name="Jetten M.S.M."/>
            <person name="Mascher T."/>
            <person name="Medema M.H."/>
            <person name="Devos D.P."/>
            <person name="Kaster A.-K."/>
            <person name="Ovreas L."/>
            <person name="Rohde M."/>
            <person name="Galperin M.Y."/>
            <person name="Jogler C."/>
        </authorList>
    </citation>
    <scope>NUCLEOTIDE SEQUENCE [LARGE SCALE GENOMIC DNA]</scope>
    <source>
        <strain evidence="3 4">HG66A1</strain>
    </source>
</reference>
<keyword evidence="4" id="KW-1185">Reference proteome</keyword>
<organism evidence="3 4">
    <name type="scientific">Gimesia chilikensis</name>
    <dbReference type="NCBI Taxonomy" id="2605989"/>
    <lineage>
        <taxon>Bacteria</taxon>
        <taxon>Pseudomonadati</taxon>
        <taxon>Planctomycetota</taxon>
        <taxon>Planctomycetia</taxon>
        <taxon>Planctomycetales</taxon>
        <taxon>Planctomycetaceae</taxon>
        <taxon>Gimesia</taxon>
    </lineage>
</organism>
<accession>A0A517PRW2</accession>
<name>A0A517PRW2_9PLAN</name>
<evidence type="ECO:0000313" key="3">
    <source>
        <dbReference type="EMBL" id="QDT22108.1"/>
    </source>
</evidence>
<dbReference type="Proteomes" id="UP000320421">
    <property type="component" value="Chromosome"/>
</dbReference>
<keyword evidence="1" id="KW-0472">Membrane</keyword>
<dbReference type="RefSeq" id="WP_197996678.1">
    <property type="nucleotide sequence ID" value="NZ_CP036266.1"/>
</dbReference>
<dbReference type="EMBL" id="CP036266">
    <property type="protein sequence ID" value="QDT22108.1"/>
    <property type="molecule type" value="Genomic_DNA"/>
</dbReference>
<gene>
    <name evidence="3" type="ORF">HG66A1_39150</name>
</gene>
<protein>
    <recommendedName>
        <fullName evidence="2">Putative Flp pilus-assembly TadG-like N-terminal domain-containing protein</fullName>
    </recommendedName>
</protein>